<sequence length="93" mass="10171">MGQTRLTIDDGENNAFSDKFKGQQAVFFIGRAFSIIGGLITDASPKSGELENEDDAWRAYLVANGLDVSEMGRPIETSWSTTVKQALEAAERE</sequence>
<protein>
    <submittedName>
        <fullName evidence="1">Uncharacterized protein</fullName>
    </submittedName>
</protein>
<dbReference type="OrthoDB" id="2153661at2759"/>
<accession>A0A427XPR6</accession>
<evidence type="ECO:0000313" key="1">
    <source>
        <dbReference type="EMBL" id="RSH80825.1"/>
    </source>
</evidence>
<organism evidence="1 2">
    <name type="scientific">Saitozyma podzolica</name>
    <dbReference type="NCBI Taxonomy" id="1890683"/>
    <lineage>
        <taxon>Eukaryota</taxon>
        <taxon>Fungi</taxon>
        <taxon>Dikarya</taxon>
        <taxon>Basidiomycota</taxon>
        <taxon>Agaricomycotina</taxon>
        <taxon>Tremellomycetes</taxon>
        <taxon>Tremellales</taxon>
        <taxon>Trimorphomycetaceae</taxon>
        <taxon>Saitozyma</taxon>
    </lineage>
</organism>
<name>A0A427XPR6_9TREE</name>
<dbReference type="EMBL" id="RSCD01000032">
    <property type="protein sequence ID" value="RSH80825.1"/>
    <property type="molecule type" value="Genomic_DNA"/>
</dbReference>
<evidence type="ECO:0000313" key="2">
    <source>
        <dbReference type="Proteomes" id="UP000279259"/>
    </source>
</evidence>
<keyword evidence="2" id="KW-1185">Reference proteome</keyword>
<comment type="caution">
    <text evidence="1">The sequence shown here is derived from an EMBL/GenBank/DDBJ whole genome shotgun (WGS) entry which is preliminary data.</text>
</comment>
<dbReference type="AlphaFoldDB" id="A0A427XPR6"/>
<dbReference type="Proteomes" id="UP000279259">
    <property type="component" value="Unassembled WGS sequence"/>
</dbReference>
<proteinExistence type="predicted"/>
<gene>
    <name evidence="1" type="ORF">EHS25_006994</name>
</gene>
<reference evidence="1 2" key="1">
    <citation type="submission" date="2018-11" db="EMBL/GenBank/DDBJ databases">
        <title>Genome sequence of Saitozyma podzolica DSM 27192.</title>
        <authorList>
            <person name="Aliyu H."/>
            <person name="Gorte O."/>
            <person name="Ochsenreither K."/>
        </authorList>
    </citation>
    <scope>NUCLEOTIDE SEQUENCE [LARGE SCALE GENOMIC DNA]</scope>
    <source>
        <strain evidence="1 2">DSM 27192</strain>
    </source>
</reference>